<reference evidence="1 2" key="1">
    <citation type="submission" date="2011-10" db="EMBL/GenBank/DDBJ databases">
        <title>The Genome Sequence of Actinomyces graevenitzii C83.</title>
        <authorList>
            <consortium name="The Broad Institute Genome Sequencing Platform"/>
            <consortium name="The Broad Institute Genome Sequencing Center for Infectious Disease"/>
            <person name="Earl A."/>
            <person name="Ward D."/>
            <person name="Feldgarden M."/>
            <person name="Gevers D."/>
            <person name="Sibley C.D."/>
            <person name="Field T.R."/>
            <person name="Grinwis M."/>
            <person name="Eshaghurshan C.S."/>
            <person name="Surette M.G."/>
            <person name="Young S.K."/>
            <person name="Zeng Q."/>
            <person name="Gargeya S."/>
            <person name="Fitzgerald M."/>
            <person name="Haas B."/>
            <person name="Abouelleil A."/>
            <person name="Alvarado L."/>
            <person name="Arachchi H.M."/>
            <person name="Berlin A."/>
            <person name="Brown A."/>
            <person name="Chapman S.B."/>
            <person name="Chen Z."/>
            <person name="Dunbar C."/>
            <person name="Freedman E."/>
            <person name="Gearin G."/>
            <person name="Goldberg J."/>
            <person name="Griggs A."/>
            <person name="Gujja S."/>
            <person name="Heiman D."/>
            <person name="Howarth C."/>
            <person name="Larson L."/>
            <person name="Lui A."/>
            <person name="MacDonald P.J.P."/>
            <person name="Montmayeur A."/>
            <person name="Murphy C."/>
            <person name="Neiman D."/>
            <person name="Pearson M."/>
            <person name="Priest M."/>
            <person name="Roberts A."/>
            <person name="Saif S."/>
            <person name="Shea T."/>
            <person name="Shenoy N."/>
            <person name="Sisk P."/>
            <person name="Stolte C."/>
            <person name="Sykes S."/>
            <person name="Wortman J."/>
            <person name="Nusbaum C."/>
            <person name="Birren B."/>
        </authorList>
    </citation>
    <scope>NUCLEOTIDE SEQUENCE [LARGE SCALE GENOMIC DNA]</scope>
    <source>
        <strain evidence="1 2">C83</strain>
    </source>
</reference>
<gene>
    <name evidence="1" type="ORF">HMPREF0045_00546</name>
</gene>
<keyword evidence="2" id="KW-1185">Reference proteome</keyword>
<dbReference type="AlphaFoldDB" id="G9PEF3"/>
<organism evidence="1 2">
    <name type="scientific">Actinomyces graevenitzii C83</name>
    <dbReference type="NCBI Taxonomy" id="435830"/>
    <lineage>
        <taxon>Bacteria</taxon>
        <taxon>Bacillati</taxon>
        <taxon>Actinomycetota</taxon>
        <taxon>Actinomycetes</taxon>
        <taxon>Actinomycetales</taxon>
        <taxon>Actinomycetaceae</taxon>
        <taxon>Actinomyces</taxon>
    </lineage>
</organism>
<dbReference type="RefSeq" id="WP_005985287.1">
    <property type="nucleotide sequence ID" value="NZ_JH470338.1"/>
</dbReference>
<protein>
    <submittedName>
        <fullName evidence="1">Uncharacterized protein</fullName>
    </submittedName>
</protein>
<proteinExistence type="predicted"/>
<dbReference type="Proteomes" id="UP000003822">
    <property type="component" value="Unassembled WGS sequence"/>
</dbReference>
<name>G9PEF3_9ACTO</name>
<dbReference type="HOGENOM" id="CLU_1486028_0_0_11"/>
<evidence type="ECO:0000313" key="2">
    <source>
        <dbReference type="Proteomes" id="UP000003822"/>
    </source>
</evidence>
<dbReference type="STRING" id="435830.HMPREF0045_00546"/>
<comment type="caution">
    <text evidence="1">The sequence shown here is derived from an EMBL/GenBank/DDBJ whole genome shotgun (WGS) entry which is preliminary data.</text>
</comment>
<accession>G9PEF3</accession>
<evidence type="ECO:0000313" key="1">
    <source>
        <dbReference type="EMBL" id="EHM89133.1"/>
    </source>
</evidence>
<sequence>MTLQFFCDWLWAPIIAPFVTYHIGKLLSKWKYGRQLLRKLTLGNPKIALIADHTEQNNISKSISSTELFKEKNITCETFADTHNPSFHSTFDIIVIVFEYEGKPSNPNENYINPKQEQAERILEEHCNSFKTSGEPIVIFAKKMMNPELFKKIADRPNTSICQARGRLTADIIAQLTAFNG</sequence>
<dbReference type="EMBL" id="ACRN01000002">
    <property type="protein sequence ID" value="EHM89133.1"/>
    <property type="molecule type" value="Genomic_DNA"/>
</dbReference>